<evidence type="ECO:0000313" key="2">
    <source>
        <dbReference type="Proteomes" id="UP001415857"/>
    </source>
</evidence>
<organism evidence="1 2">
    <name type="scientific">Liquidambar formosana</name>
    <name type="common">Formosan gum</name>
    <dbReference type="NCBI Taxonomy" id="63359"/>
    <lineage>
        <taxon>Eukaryota</taxon>
        <taxon>Viridiplantae</taxon>
        <taxon>Streptophyta</taxon>
        <taxon>Embryophyta</taxon>
        <taxon>Tracheophyta</taxon>
        <taxon>Spermatophyta</taxon>
        <taxon>Magnoliopsida</taxon>
        <taxon>eudicotyledons</taxon>
        <taxon>Gunneridae</taxon>
        <taxon>Pentapetalae</taxon>
        <taxon>Saxifragales</taxon>
        <taxon>Altingiaceae</taxon>
        <taxon>Liquidambar</taxon>
    </lineage>
</organism>
<reference evidence="1 2" key="1">
    <citation type="journal article" date="2024" name="Plant J.">
        <title>Genome sequences and population genomics reveal climatic adaptation and genomic divergence between two closely related sweetgum species.</title>
        <authorList>
            <person name="Xu W.Q."/>
            <person name="Ren C.Q."/>
            <person name="Zhang X.Y."/>
            <person name="Comes H.P."/>
            <person name="Liu X.H."/>
            <person name="Li Y.G."/>
            <person name="Kettle C.J."/>
            <person name="Jalonen R."/>
            <person name="Gaisberger H."/>
            <person name="Ma Y.Z."/>
            <person name="Qiu Y.X."/>
        </authorList>
    </citation>
    <scope>NUCLEOTIDE SEQUENCE [LARGE SCALE GENOMIC DNA]</scope>
    <source>
        <strain evidence="1">Hangzhou</strain>
    </source>
</reference>
<protein>
    <submittedName>
        <fullName evidence="1">Uncharacterized protein</fullName>
    </submittedName>
</protein>
<dbReference type="AlphaFoldDB" id="A0AAP0RDE1"/>
<name>A0AAP0RDE1_LIQFO</name>
<dbReference type="Proteomes" id="UP001415857">
    <property type="component" value="Unassembled WGS sequence"/>
</dbReference>
<evidence type="ECO:0000313" key="1">
    <source>
        <dbReference type="EMBL" id="KAK9274528.1"/>
    </source>
</evidence>
<sequence>MMITFAATRACYPSQVRAMAAADARNLSTNHDMSSTAAFVTFSSKLVAFRDCPPYAMKAMTTSSLSLMTWTVSARATSVINLAMTSFSVV</sequence>
<keyword evidence="2" id="KW-1185">Reference proteome</keyword>
<dbReference type="EMBL" id="JBBPBK010000011">
    <property type="protein sequence ID" value="KAK9274528.1"/>
    <property type="molecule type" value="Genomic_DNA"/>
</dbReference>
<comment type="caution">
    <text evidence="1">The sequence shown here is derived from an EMBL/GenBank/DDBJ whole genome shotgun (WGS) entry which is preliminary data.</text>
</comment>
<gene>
    <name evidence="1" type="ORF">L1049_021777</name>
</gene>
<proteinExistence type="predicted"/>
<accession>A0AAP0RDE1</accession>